<feature type="transmembrane region" description="Helical" evidence="7">
    <location>
        <begin position="16"/>
        <end position="35"/>
    </location>
</feature>
<dbReference type="EMBL" id="CM001402">
    <property type="protein sequence ID" value="EHO41553.1"/>
    <property type="molecule type" value="Genomic_DNA"/>
</dbReference>
<dbReference type="Pfam" id="PF01103">
    <property type="entry name" value="Omp85"/>
    <property type="match status" value="1"/>
</dbReference>
<evidence type="ECO:0000313" key="10">
    <source>
        <dbReference type="EMBL" id="EHO41553.1"/>
    </source>
</evidence>
<dbReference type="EMBL" id="CP018099">
    <property type="protein sequence ID" value="APF17452.1"/>
    <property type="molecule type" value="Genomic_DNA"/>
</dbReference>
<name>H1XU63_CALAY</name>
<dbReference type="Pfam" id="PF01734">
    <property type="entry name" value="Patatin"/>
    <property type="match status" value="1"/>
</dbReference>
<feature type="active site" description="Nucleophile" evidence="6">
    <location>
        <position position="76"/>
    </location>
</feature>
<keyword evidence="3 6" id="KW-0442">Lipid degradation</keyword>
<keyword evidence="5 7" id="KW-0472">Membrane</keyword>
<dbReference type="PROSITE" id="PS51635">
    <property type="entry name" value="PNPLA"/>
    <property type="match status" value="1"/>
</dbReference>
<dbReference type="HOGENOM" id="CLU_014750_1_0_0"/>
<dbReference type="GO" id="GO:0019867">
    <property type="term" value="C:outer membrane"/>
    <property type="evidence" value="ECO:0007669"/>
    <property type="project" value="InterPro"/>
</dbReference>
<dbReference type="GO" id="GO:0016042">
    <property type="term" value="P:lipid catabolic process"/>
    <property type="evidence" value="ECO:0007669"/>
    <property type="project" value="UniProtKB-UniRule"/>
</dbReference>
<reference evidence="9 12" key="2">
    <citation type="submission" date="2016-11" db="EMBL/GenBank/DDBJ databases">
        <title>Genomic analysis of Caldithrix abyssi and proposal of a novel bacterial phylum Caldithrichaeota.</title>
        <authorList>
            <person name="Kublanov I."/>
            <person name="Sigalova O."/>
            <person name="Gavrilov S."/>
            <person name="Lebedinsky A."/>
            <person name="Ivanova N."/>
            <person name="Daum C."/>
            <person name="Reddy T."/>
            <person name="Klenk H.P."/>
            <person name="Goker M."/>
            <person name="Reva O."/>
            <person name="Miroshnichenko M."/>
            <person name="Kyprides N."/>
            <person name="Woyke T."/>
            <person name="Gelfand M."/>
        </authorList>
    </citation>
    <scope>NUCLEOTIDE SEQUENCE [LARGE SCALE GENOMIC DNA]</scope>
    <source>
        <strain evidence="9 12">LF13</strain>
    </source>
</reference>
<evidence type="ECO:0000256" key="5">
    <source>
        <dbReference type="ARBA" id="ARBA00023136"/>
    </source>
</evidence>
<dbReference type="InterPro" id="IPR050301">
    <property type="entry name" value="NTE"/>
</dbReference>
<evidence type="ECO:0000256" key="3">
    <source>
        <dbReference type="ARBA" id="ARBA00022963"/>
    </source>
</evidence>
<dbReference type="eggNOG" id="COG1752">
    <property type="taxonomic scope" value="Bacteria"/>
</dbReference>
<evidence type="ECO:0000256" key="7">
    <source>
        <dbReference type="SAM" id="Phobius"/>
    </source>
</evidence>
<reference evidence="10 11" key="1">
    <citation type="submission" date="2011-09" db="EMBL/GenBank/DDBJ databases">
        <title>The permanent draft genome of Caldithrix abyssi DSM 13497.</title>
        <authorList>
            <consortium name="US DOE Joint Genome Institute (JGI-PGF)"/>
            <person name="Lucas S."/>
            <person name="Han J."/>
            <person name="Lapidus A."/>
            <person name="Bruce D."/>
            <person name="Goodwin L."/>
            <person name="Pitluck S."/>
            <person name="Peters L."/>
            <person name="Kyrpides N."/>
            <person name="Mavromatis K."/>
            <person name="Ivanova N."/>
            <person name="Mikhailova N."/>
            <person name="Chertkov O."/>
            <person name="Detter J.C."/>
            <person name="Tapia R."/>
            <person name="Han C."/>
            <person name="Land M."/>
            <person name="Hauser L."/>
            <person name="Markowitz V."/>
            <person name="Cheng J.-F."/>
            <person name="Hugenholtz P."/>
            <person name="Woyke T."/>
            <person name="Wu D."/>
            <person name="Spring S."/>
            <person name="Brambilla E."/>
            <person name="Klenk H.-P."/>
            <person name="Eisen J.A."/>
        </authorList>
    </citation>
    <scope>NUCLEOTIDE SEQUENCE [LARGE SCALE GENOMIC DNA]</scope>
    <source>
        <strain evidence="10 11">DSM 13497</strain>
    </source>
</reference>
<evidence type="ECO:0000256" key="2">
    <source>
        <dbReference type="ARBA" id="ARBA00022801"/>
    </source>
</evidence>
<dbReference type="Pfam" id="PF07244">
    <property type="entry name" value="POTRA"/>
    <property type="match status" value="1"/>
</dbReference>
<evidence type="ECO:0000313" key="12">
    <source>
        <dbReference type="Proteomes" id="UP000183868"/>
    </source>
</evidence>
<organism evidence="10 11">
    <name type="scientific">Caldithrix abyssi DSM 13497</name>
    <dbReference type="NCBI Taxonomy" id="880073"/>
    <lineage>
        <taxon>Bacteria</taxon>
        <taxon>Pseudomonadati</taxon>
        <taxon>Calditrichota</taxon>
        <taxon>Calditrichia</taxon>
        <taxon>Calditrichales</taxon>
        <taxon>Calditrichaceae</taxon>
        <taxon>Caldithrix</taxon>
    </lineage>
</organism>
<dbReference type="Gene3D" id="2.40.160.50">
    <property type="entry name" value="membrane protein fhac: a member of the omp85/tpsb transporter family"/>
    <property type="match status" value="1"/>
</dbReference>
<evidence type="ECO:0000313" key="11">
    <source>
        <dbReference type="Proteomes" id="UP000004671"/>
    </source>
</evidence>
<feature type="domain" description="PNPLA" evidence="8">
    <location>
        <begin position="43"/>
        <end position="235"/>
    </location>
</feature>
<comment type="subcellular location">
    <subcellularLocation>
        <location evidence="1">Membrane</location>
    </subcellularLocation>
</comment>
<sequence length="729" mass="81643" precursor="true">MELIKKVFTPVSATHLKYLSGMLALVLWLGIPLYAQKPLKVGLALSGGGARGIAHIGVIMALEENNIPIDLIAGTSMGSIVGGLYACGFSGHEMRDIVHQLDWNSIFNQEPDPKRVLVSKRYGMLEPLLRLRFKFWDIYLPFGLNNGQRISEELFALTAEANFAAQNNFDSLVVPLRVTAVDIATAELLALGRGELSQAIHASMSIPLVFAPARVDDRMLVDGGVLDMLPTDIAKQMGADIIIASDLEDLFPLGKEPKHFADVASHTLDITIRELKKKNLKLADVLIEPDLGNHRSSDYSKLDSLIQAGYEAAMAKMVEIKKMVPADYRSGSKGKRKLDRGLLNHARIEWIQVKGRDRVRLSVIAGEFPLKKGDRFDKVKALNGVKNIYATGLFENVWLELKALSKESVGVTIHVIEKYPRTIGFGLNYRSEEGLSGFVQIVHFNFLGWGERFMPLVRFGDWHNRVGIEVINDRFFATPLVVHNGIYYERDRPIVYAKGGRQLSHLETERAVAQFSAGIQPNHYLLFTAGLRRERVWLEQNPVLRLTNQTSDYWGVYAKMVFDNTNDRYFPTSGIRLILDAVSVSGLQSSVGETFAKFCGRFNANLTVLKRHTLGLDLMAAGSADDLPVYENFRLGGPDDLAAFHREERWGKFAWYVRLNYRYRLGKRWYLNTAGSVGQVAQNALRLDVPLRTALVGVAADTPVGPFRIGYGWNNEAREQLYFSFGYAF</sequence>
<dbReference type="GO" id="GO:0016787">
    <property type="term" value="F:hydrolase activity"/>
    <property type="evidence" value="ECO:0007669"/>
    <property type="project" value="UniProtKB-UniRule"/>
</dbReference>
<protein>
    <submittedName>
        <fullName evidence="9">NTE family protein</fullName>
    </submittedName>
    <submittedName>
        <fullName evidence="10">Patatin</fullName>
    </submittedName>
</protein>
<keyword evidence="7" id="KW-0812">Transmembrane</keyword>
<dbReference type="InterPro" id="IPR000184">
    <property type="entry name" value="Bac_surfAg_D15"/>
</dbReference>
<dbReference type="CDD" id="cd07205">
    <property type="entry name" value="Pat_PNPLA6_PNPLA7_NTE1_like"/>
    <property type="match status" value="1"/>
</dbReference>
<keyword evidence="7" id="KW-1133">Transmembrane helix</keyword>
<keyword evidence="11" id="KW-1185">Reference proteome</keyword>
<evidence type="ECO:0000259" key="8">
    <source>
        <dbReference type="PROSITE" id="PS51635"/>
    </source>
</evidence>
<keyword evidence="4 6" id="KW-0443">Lipid metabolism</keyword>
<dbReference type="AlphaFoldDB" id="H1XU63"/>
<gene>
    <name evidence="9" type="primary">nTE</name>
    <name evidence="9" type="ORF">Cabys_701</name>
    <name evidence="10" type="ORF">Calab_1939</name>
</gene>
<dbReference type="InParanoid" id="H1XU63"/>
<evidence type="ECO:0000256" key="1">
    <source>
        <dbReference type="ARBA" id="ARBA00004370"/>
    </source>
</evidence>
<dbReference type="Gene3D" id="3.10.20.310">
    <property type="entry name" value="membrane protein fhac"/>
    <property type="match status" value="1"/>
</dbReference>
<dbReference type="OrthoDB" id="5290098at2"/>
<proteinExistence type="predicted"/>
<dbReference type="Proteomes" id="UP000004671">
    <property type="component" value="Chromosome"/>
</dbReference>
<dbReference type="InterPro" id="IPR016035">
    <property type="entry name" value="Acyl_Trfase/lysoPLipase"/>
</dbReference>
<dbReference type="STRING" id="880073.Cabys_701"/>
<keyword evidence="2 6" id="KW-0378">Hydrolase</keyword>
<evidence type="ECO:0000313" key="9">
    <source>
        <dbReference type="EMBL" id="APF17452.1"/>
    </source>
</evidence>
<dbReference type="Gene3D" id="3.40.1090.10">
    <property type="entry name" value="Cytosolic phospholipase A2 catalytic domain"/>
    <property type="match status" value="2"/>
</dbReference>
<dbReference type="RefSeq" id="WP_006928712.1">
    <property type="nucleotide sequence ID" value="NZ_CM001402.1"/>
</dbReference>
<dbReference type="InterPro" id="IPR002641">
    <property type="entry name" value="PNPLA_dom"/>
</dbReference>
<evidence type="ECO:0000256" key="4">
    <source>
        <dbReference type="ARBA" id="ARBA00023098"/>
    </source>
</evidence>
<dbReference type="KEGG" id="caby:Cabys_701"/>
<dbReference type="Proteomes" id="UP000183868">
    <property type="component" value="Chromosome"/>
</dbReference>
<feature type="short sequence motif" description="GXSXG" evidence="6">
    <location>
        <begin position="74"/>
        <end position="78"/>
    </location>
</feature>
<dbReference type="SUPFAM" id="SSF52151">
    <property type="entry name" value="FabD/lysophospholipase-like"/>
    <property type="match status" value="1"/>
</dbReference>
<dbReference type="PANTHER" id="PTHR14226">
    <property type="entry name" value="NEUROPATHY TARGET ESTERASE/SWISS CHEESE D.MELANOGASTER"/>
    <property type="match status" value="1"/>
</dbReference>
<dbReference type="eggNOG" id="COG4775">
    <property type="taxonomic scope" value="Bacteria"/>
</dbReference>
<feature type="short sequence motif" description="GXGXXG" evidence="6">
    <location>
        <begin position="47"/>
        <end position="52"/>
    </location>
</feature>
<feature type="short sequence motif" description="DGA/G" evidence="6">
    <location>
        <begin position="222"/>
        <end position="224"/>
    </location>
</feature>
<feature type="active site" description="Proton acceptor" evidence="6">
    <location>
        <position position="222"/>
    </location>
</feature>
<dbReference type="PaxDb" id="880073-Calab_1939"/>
<accession>H1XU63</accession>
<evidence type="ECO:0000256" key="6">
    <source>
        <dbReference type="PROSITE-ProRule" id="PRU01161"/>
    </source>
</evidence>
<dbReference type="PANTHER" id="PTHR14226:SF29">
    <property type="entry name" value="NEUROPATHY TARGET ESTERASE SWS"/>
    <property type="match status" value="1"/>
</dbReference>
<dbReference type="InterPro" id="IPR010827">
    <property type="entry name" value="BamA/TamA_POTRA"/>
</dbReference>